<dbReference type="InterPro" id="IPR011990">
    <property type="entry name" value="TPR-like_helical_dom_sf"/>
</dbReference>
<protein>
    <recommendedName>
        <fullName evidence="3">DYW domain-containing protein</fullName>
    </recommendedName>
</protein>
<dbReference type="InterPro" id="IPR046848">
    <property type="entry name" value="E_motif"/>
</dbReference>
<dbReference type="Gene3D" id="1.25.40.10">
    <property type="entry name" value="Tetratricopeptide repeat domain"/>
    <property type="match status" value="3"/>
</dbReference>
<dbReference type="PANTHER" id="PTHR47926:SF400">
    <property type="entry name" value="PENTACOTRIPEPTIDE-REPEAT REGION OF PRORP DOMAIN-CONTAINING PROTEIN"/>
    <property type="match status" value="1"/>
</dbReference>
<dbReference type="Gramene" id="NC12G0185500.1">
    <property type="protein sequence ID" value="NC12G0185500.1:cds"/>
    <property type="gene ID" value="NC12G0185500"/>
</dbReference>
<dbReference type="Pfam" id="PF13041">
    <property type="entry name" value="PPR_2"/>
    <property type="match status" value="3"/>
</dbReference>
<reference evidence="4" key="1">
    <citation type="submission" date="2019-09" db="EMBL/GenBank/DDBJ databases">
        <authorList>
            <person name="Zhang L."/>
        </authorList>
    </citation>
    <scope>NUCLEOTIDE SEQUENCE</scope>
</reference>
<gene>
    <name evidence="4" type="ORF">NYM_LOCUS8434</name>
</gene>
<dbReference type="PANTHER" id="PTHR47926">
    <property type="entry name" value="PENTATRICOPEPTIDE REPEAT-CONTAINING PROTEIN"/>
    <property type="match status" value="1"/>
</dbReference>
<proteinExistence type="predicted"/>
<dbReference type="Pfam" id="PF20430">
    <property type="entry name" value="Eplus_motif"/>
    <property type="match status" value="1"/>
</dbReference>
<dbReference type="Pfam" id="PF20431">
    <property type="entry name" value="E_motif"/>
    <property type="match status" value="1"/>
</dbReference>
<dbReference type="GO" id="GO:0003729">
    <property type="term" value="F:mRNA binding"/>
    <property type="evidence" value="ECO:0007669"/>
    <property type="project" value="EnsemblPlants"/>
</dbReference>
<feature type="repeat" description="PPR" evidence="2">
    <location>
        <begin position="275"/>
        <end position="309"/>
    </location>
</feature>
<feature type="repeat" description="PPR" evidence="2">
    <location>
        <begin position="243"/>
        <end position="273"/>
    </location>
</feature>
<dbReference type="InterPro" id="IPR002885">
    <property type="entry name" value="PPR_rpt"/>
</dbReference>
<evidence type="ECO:0000313" key="4">
    <source>
        <dbReference type="EMBL" id="VVV81516.1"/>
    </source>
</evidence>
<accession>A0A5K0YTV8</accession>
<dbReference type="Pfam" id="PF14432">
    <property type="entry name" value="DYW_deaminase"/>
    <property type="match status" value="1"/>
</dbReference>
<feature type="domain" description="DYW" evidence="3">
    <location>
        <begin position="490"/>
        <end position="581"/>
    </location>
</feature>
<dbReference type="NCBIfam" id="TIGR00756">
    <property type="entry name" value="PPR"/>
    <property type="match status" value="5"/>
</dbReference>
<dbReference type="AlphaFoldDB" id="A0A5K0YTV8"/>
<evidence type="ECO:0000256" key="1">
    <source>
        <dbReference type="ARBA" id="ARBA00022737"/>
    </source>
</evidence>
<dbReference type="PROSITE" id="PS51375">
    <property type="entry name" value="PPR"/>
    <property type="match status" value="5"/>
</dbReference>
<dbReference type="FunFam" id="1.25.40.10:FF:000470">
    <property type="entry name" value="Pentatricopeptide repeat-containing protein At5g66520"/>
    <property type="match status" value="1"/>
</dbReference>
<feature type="repeat" description="PPR" evidence="2">
    <location>
        <begin position="72"/>
        <end position="106"/>
    </location>
</feature>
<organism evidence="4">
    <name type="scientific">Nymphaea colorata</name>
    <name type="common">pocket water lily</name>
    <dbReference type="NCBI Taxonomy" id="210225"/>
    <lineage>
        <taxon>Eukaryota</taxon>
        <taxon>Viridiplantae</taxon>
        <taxon>Streptophyta</taxon>
        <taxon>Embryophyta</taxon>
        <taxon>Tracheophyta</taxon>
        <taxon>Spermatophyta</taxon>
        <taxon>Magnoliopsida</taxon>
        <taxon>Nymphaeales</taxon>
        <taxon>Nymphaeaceae</taxon>
        <taxon>Nymphaea</taxon>
    </lineage>
</organism>
<feature type="repeat" description="PPR" evidence="2">
    <location>
        <begin position="173"/>
        <end position="207"/>
    </location>
</feature>
<dbReference type="GO" id="GO:0009451">
    <property type="term" value="P:RNA modification"/>
    <property type="evidence" value="ECO:0007669"/>
    <property type="project" value="InterPro"/>
</dbReference>
<dbReference type="InterPro" id="IPR032867">
    <property type="entry name" value="DYW_dom"/>
</dbReference>
<dbReference type="FunFam" id="1.25.40.10:FF:000366">
    <property type="entry name" value="Pentatricopeptide (PPR) repeat-containing protein"/>
    <property type="match status" value="1"/>
</dbReference>
<keyword evidence="1" id="KW-0677">Repeat</keyword>
<sequence>MAELKVKEQECFSLLKKCATMDEFKHLHAQSVKLGLDQDVRRAGDLVAACALSVWGSMDYARSIFDRTDNPNPFIWNTMIRGYVEKGEPEEALLLFRDMTEADASVDNFTFPFVLKGCAHLSALKEGIQVHGLILKLDFGSDLFIQNSLISMYGRCGEVMSCRQVFDLMPLKNVASWSAVISAYTKMGLYSKALRLFEEMQIGGWKADVSTLVSMLSVCAHLNALDLGRCIHGAAVRNLVQFNVIVYTSLIDMYVKCGCLQKGLQLFNKMSKIKNLHTYSVMISGLALHGRGKEALDIFFDMLAAGVDPDETVYTSVLSACSHSGLVDEGLHCFDKMRVQHKIVPTMQHYVCLVDLLGRAGMLDEAHEVIQRMPMLPNDVVWRCLLSACRVHHNAAIGELAGRKLFELDQQCVGDYVLLSNIYAQAQRWDDMAAVRKMMVQKCLIQVPGFSVLEVNKILHKFVSQDKSHPQSDEIYETLHQIGWQLKFEGYRPDTSEILFDVDEEEKQRLLAGHSQKLAIAFALISTTSGPIRITKNLRMCNDCHLTTALISKIFKREIIVRDRNRFHHFKEGVCSCKNYW</sequence>
<evidence type="ECO:0000256" key="2">
    <source>
        <dbReference type="PROSITE-ProRule" id="PRU00708"/>
    </source>
</evidence>
<feature type="repeat" description="PPR" evidence="2">
    <location>
        <begin position="310"/>
        <end position="340"/>
    </location>
</feature>
<dbReference type="Pfam" id="PF01535">
    <property type="entry name" value="PPR"/>
    <property type="match status" value="2"/>
</dbReference>
<dbReference type="FunFam" id="1.25.40.10:FF:000144">
    <property type="entry name" value="Pentatricopeptide repeat-containing protein, mitochondrial"/>
    <property type="match status" value="1"/>
</dbReference>
<dbReference type="InterPro" id="IPR046960">
    <property type="entry name" value="PPR_At4g14850-like_plant"/>
</dbReference>
<dbReference type="EMBL" id="LR721777">
    <property type="protein sequence ID" value="VVV81516.1"/>
    <property type="molecule type" value="Genomic_DNA"/>
</dbReference>
<dbReference type="InterPro" id="IPR046849">
    <property type="entry name" value="E2_motif"/>
</dbReference>
<dbReference type="GO" id="GO:0008270">
    <property type="term" value="F:zinc ion binding"/>
    <property type="evidence" value="ECO:0007669"/>
    <property type="project" value="InterPro"/>
</dbReference>
<name>A0A5K0YTV8_9MAGN</name>
<evidence type="ECO:0000259" key="3">
    <source>
        <dbReference type="Pfam" id="PF14432"/>
    </source>
</evidence>